<evidence type="ECO:0008006" key="3">
    <source>
        <dbReference type="Google" id="ProtNLM"/>
    </source>
</evidence>
<sequence length="176" mass="20246">MQIVVSNFDFLKPVFDFELFKVAHQDKEDVKQTAILRILESVANYTNEELPENKLFSFCQVIVKRTVADYYRRSSRLIEQKTMSIDWNGCNSKGEISEGGGALSPVSDDYSYDIALLRHDFTQHRQLFSPQERKVLEHLLFSRDGIGMNMADICSELNINKSHASRAYKKLRAVCS</sequence>
<comment type="caution">
    <text evidence="1">The sequence shown here is derived from an EMBL/GenBank/DDBJ whole genome shotgun (WGS) entry which is preliminary data.</text>
</comment>
<dbReference type="EMBL" id="BMIW01000089">
    <property type="protein sequence ID" value="GGG20782.1"/>
    <property type="molecule type" value="Genomic_DNA"/>
</dbReference>
<protein>
    <recommendedName>
        <fullName evidence="3">RNA polymerase sigma-70 region 4 domain-containing protein</fullName>
    </recommendedName>
</protein>
<organism evidence="1 2">
    <name type="scientific">Paenibacillus aceti</name>
    <dbReference type="NCBI Taxonomy" id="1820010"/>
    <lineage>
        <taxon>Bacteria</taxon>
        <taxon>Bacillati</taxon>
        <taxon>Bacillota</taxon>
        <taxon>Bacilli</taxon>
        <taxon>Bacillales</taxon>
        <taxon>Paenibacillaceae</taxon>
        <taxon>Paenibacillus</taxon>
    </lineage>
</organism>
<evidence type="ECO:0000313" key="2">
    <source>
        <dbReference type="Proteomes" id="UP000608420"/>
    </source>
</evidence>
<accession>A0ABQ1W8S4</accession>
<evidence type="ECO:0000313" key="1">
    <source>
        <dbReference type="EMBL" id="GGG20782.1"/>
    </source>
</evidence>
<reference evidence="2" key="1">
    <citation type="journal article" date="2019" name="Int. J. Syst. Evol. Microbiol.">
        <title>The Global Catalogue of Microorganisms (GCM) 10K type strain sequencing project: providing services to taxonomists for standard genome sequencing and annotation.</title>
        <authorList>
            <consortium name="The Broad Institute Genomics Platform"/>
            <consortium name="The Broad Institute Genome Sequencing Center for Infectious Disease"/>
            <person name="Wu L."/>
            <person name="Ma J."/>
        </authorList>
    </citation>
    <scope>NUCLEOTIDE SEQUENCE [LARGE SCALE GENOMIC DNA]</scope>
    <source>
        <strain evidence="2">CGMCC 1.15420</strain>
    </source>
</reference>
<keyword evidence="2" id="KW-1185">Reference proteome</keyword>
<gene>
    <name evidence="1" type="ORF">GCM10010913_48770</name>
</gene>
<dbReference type="InterPro" id="IPR013325">
    <property type="entry name" value="RNA_pol_sigma_r2"/>
</dbReference>
<proteinExistence type="predicted"/>
<dbReference type="RefSeq" id="WP_120464724.1">
    <property type="nucleotide sequence ID" value="NZ_BMIW01000089.1"/>
</dbReference>
<dbReference type="Gene3D" id="1.10.1740.10">
    <property type="match status" value="1"/>
</dbReference>
<dbReference type="Proteomes" id="UP000608420">
    <property type="component" value="Unassembled WGS sequence"/>
</dbReference>
<name>A0ABQ1W8S4_9BACL</name>
<dbReference type="SUPFAM" id="SSF88946">
    <property type="entry name" value="Sigma2 domain of RNA polymerase sigma factors"/>
    <property type="match status" value="1"/>
</dbReference>